<dbReference type="InterPro" id="IPR004821">
    <property type="entry name" value="Cyt_trans-like"/>
</dbReference>
<keyword evidence="1 8" id="KW-0808">Transferase</keyword>
<dbReference type="Pfam" id="PF01467">
    <property type="entry name" value="CTP_transf_like"/>
    <property type="match status" value="1"/>
</dbReference>
<keyword evidence="8" id="KW-0418">Kinase</keyword>
<dbReference type="SUPFAM" id="SSF52374">
    <property type="entry name" value="Nucleotidylyl transferase"/>
    <property type="match status" value="1"/>
</dbReference>
<dbReference type="AlphaFoldDB" id="A0A3A3YU71"/>
<keyword evidence="9" id="KW-1185">Reference proteome</keyword>
<organism evidence="8 9">
    <name type="scientific">Vallicoccus soli</name>
    <dbReference type="NCBI Taxonomy" id="2339232"/>
    <lineage>
        <taxon>Bacteria</taxon>
        <taxon>Bacillati</taxon>
        <taxon>Actinomycetota</taxon>
        <taxon>Actinomycetes</taxon>
        <taxon>Motilibacterales</taxon>
        <taxon>Vallicoccaceae</taxon>
        <taxon>Vallicoccus</taxon>
    </lineage>
</organism>
<dbReference type="PANTHER" id="PTHR43793:SF2">
    <property type="entry name" value="BIFUNCTIONAL PROTEIN HLDE"/>
    <property type="match status" value="1"/>
</dbReference>
<comment type="caution">
    <text evidence="8">The sequence shown here is derived from an EMBL/GenBank/DDBJ whole genome shotgun (WGS) entry which is preliminary data.</text>
</comment>
<dbReference type="GO" id="GO:0016301">
    <property type="term" value="F:kinase activity"/>
    <property type="evidence" value="ECO:0007669"/>
    <property type="project" value="UniProtKB-KW"/>
</dbReference>
<evidence type="ECO:0000313" key="9">
    <source>
        <dbReference type="Proteomes" id="UP000265614"/>
    </source>
</evidence>
<dbReference type="EMBL" id="QZEZ01000008">
    <property type="protein sequence ID" value="RJK93799.1"/>
    <property type="molecule type" value="Genomic_DNA"/>
</dbReference>
<dbReference type="OrthoDB" id="9802794at2"/>
<evidence type="ECO:0000259" key="6">
    <source>
        <dbReference type="Pfam" id="PF00294"/>
    </source>
</evidence>
<keyword evidence="2" id="KW-0548">Nucleotidyltransferase</keyword>
<sequence length="482" mass="48135">MSGPLVVVGDVLLDVDVEGTTTRLCPDAPAPVLDVERERVRPGGAGLAALLAARDGDEVVLVTALGDDAAAQRLRALLSPVVTLVALPDAHGTREKVRVRAGGTSLVRLDRGGPGAPDASGAAERLREVLAGAGAVLVSDYGGGTTSLPEVRAALQERPHGVPLVWDPHPRGAAPVPGATLVTPNADEAQRLGGPLDDLPAAPLAAAEARAAALVRRWRAGAVAVTLGARGALLSYGQGTPVVAPAPFAAHGDSCGAGDRFATAAAQSLAHGGGLSDALTHAVATAAAFVAAGGAASVEVRDEPSGAPAAAPPAGTAPAPGTAAPGTSTPEDVARRVRAAVGAGGTVVATGGCFDLLHAGHVATLRAARALGDALVVCLNSDASVSRLKGPTRPLVTAGDRARVLEALECVDAVVVFDEDTPEAVLDRLRPDVWAKGGDYADVALPESDLVRSWGGQPVVLPYLDGRSTTGLVTRITSGAPR</sequence>
<protein>
    <submittedName>
        <fullName evidence="8">Bifunctional heptose 7-phosphate kinase/heptose 1-phosphate adenyltransferase</fullName>
    </submittedName>
</protein>
<dbReference type="Gene3D" id="3.40.1190.20">
    <property type="match status" value="1"/>
</dbReference>
<dbReference type="Proteomes" id="UP000265614">
    <property type="component" value="Unassembled WGS sequence"/>
</dbReference>
<accession>A0A3A3YU71</accession>
<keyword evidence="4" id="KW-0119">Carbohydrate metabolism</keyword>
<keyword evidence="3" id="KW-0511">Multifunctional enzyme</keyword>
<dbReference type="SUPFAM" id="SSF53613">
    <property type="entry name" value="Ribokinase-like"/>
    <property type="match status" value="1"/>
</dbReference>
<feature type="domain" description="Carbohydrate kinase PfkB" evidence="6">
    <location>
        <begin position="173"/>
        <end position="297"/>
    </location>
</feature>
<feature type="compositionally biased region" description="Low complexity" evidence="5">
    <location>
        <begin position="305"/>
        <end position="330"/>
    </location>
</feature>
<evidence type="ECO:0000313" key="8">
    <source>
        <dbReference type="EMBL" id="RJK93799.1"/>
    </source>
</evidence>
<name>A0A3A3YU71_9ACTN</name>
<evidence type="ECO:0000256" key="3">
    <source>
        <dbReference type="ARBA" id="ARBA00023268"/>
    </source>
</evidence>
<evidence type="ECO:0000256" key="1">
    <source>
        <dbReference type="ARBA" id="ARBA00022679"/>
    </source>
</evidence>
<evidence type="ECO:0000256" key="2">
    <source>
        <dbReference type="ARBA" id="ARBA00022695"/>
    </source>
</evidence>
<dbReference type="InterPro" id="IPR014729">
    <property type="entry name" value="Rossmann-like_a/b/a_fold"/>
</dbReference>
<reference evidence="8 9" key="1">
    <citation type="submission" date="2018-09" db="EMBL/GenBank/DDBJ databases">
        <title>YIM 75000 draft genome.</title>
        <authorList>
            <person name="Tang S."/>
            <person name="Feng Y."/>
        </authorList>
    </citation>
    <scope>NUCLEOTIDE SEQUENCE [LARGE SCALE GENOMIC DNA]</scope>
    <source>
        <strain evidence="8 9">YIM 75000</strain>
    </source>
</reference>
<evidence type="ECO:0000256" key="4">
    <source>
        <dbReference type="ARBA" id="ARBA00023277"/>
    </source>
</evidence>
<dbReference type="GO" id="GO:0016779">
    <property type="term" value="F:nucleotidyltransferase activity"/>
    <property type="evidence" value="ECO:0007669"/>
    <property type="project" value="UniProtKB-KW"/>
</dbReference>
<evidence type="ECO:0000256" key="5">
    <source>
        <dbReference type="SAM" id="MobiDB-lite"/>
    </source>
</evidence>
<proteinExistence type="predicted"/>
<feature type="domain" description="Cytidyltransferase-like" evidence="7">
    <location>
        <begin position="350"/>
        <end position="447"/>
    </location>
</feature>
<dbReference type="RefSeq" id="WP_119951470.1">
    <property type="nucleotide sequence ID" value="NZ_QZEZ01000008.1"/>
</dbReference>
<gene>
    <name evidence="8" type="ORF">D5H78_15880</name>
</gene>
<dbReference type="Pfam" id="PF00294">
    <property type="entry name" value="PfkB"/>
    <property type="match status" value="1"/>
</dbReference>
<dbReference type="InterPro" id="IPR050385">
    <property type="entry name" value="Archaeal_FAD_synthase"/>
</dbReference>
<dbReference type="InterPro" id="IPR029056">
    <property type="entry name" value="Ribokinase-like"/>
</dbReference>
<dbReference type="PANTHER" id="PTHR43793">
    <property type="entry name" value="FAD SYNTHASE"/>
    <property type="match status" value="1"/>
</dbReference>
<dbReference type="NCBIfam" id="TIGR00125">
    <property type="entry name" value="cyt_tran_rel"/>
    <property type="match status" value="1"/>
</dbReference>
<dbReference type="InterPro" id="IPR011611">
    <property type="entry name" value="PfkB_dom"/>
</dbReference>
<dbReference type="Gene3D" id="3.40.50.620">
    <property type="entry name" value="HUPs"/>
    <property type="match status" value="1"/>
</dbReference>
<evidence type="ECO:0000259" key="7">
    <source>
        <dbReference type="Pfam" id="PF01467"/>
    </source>
</evidence>
<feature type="region of interest" description="Disordered" evidence="5">
    <location>
        <begin position="301"/>
        <end position="330"/>
    </location>
</feature>